<evidence type="ECO:0000256" key="12">
    <source>
        <dbReference type="ARBA" id="ARBA00023209"/>
    </source>
</evidence>
<sequence length="277" mass="30126">METIFPPFDPDESSNRPRLRQVRQVPIRMILPNLVTLLGLCAGLTAIRMAIESRYGEAIAMIVIAAVLDAVDGRVARLLRSTSRFGAELDSLADFVNFGVAPAIILYVWALDQVHSLGWIAALVFSICAALRLARFNVAIDGPTKPDWHGNFFTGVPAPAGALIVMLPVYLENLDIPIASVGVPIVFLYTVAVGLLMVSRLPTWSGKKMGARIPREVVLPLFVLVVVAAASLLSYPWHVLAAGATAYLIALPLGWRQFRRLEARDRAAGRHSEPADL</sequence>
<keyword evidence="9 16" id="KW-1133">Transmembrane helix</keyword>
<evidence type="ECO:0000256" key="5">
    <source>
        <dbReference type="ARBA" id="ARBA00017171"/>
    </source>
</evidence>
<dbReference type="PROSITE" id="PS00379">
    <property type="entry name" value="CDP_ALCOHOL_P_TRANSF"/>
    <property type="match status" value="1"/>
</dbReference>
<evidence type="ECO:0000256" key="9">
    <source>
        <dbReference type="ARBA" id="ARBA00022989"/>
    </source>
</evidence>
<dbReference type="PANTHER" id="PTHR14269:SF61">
    <property type="entry name" value="CDP-DIACYLGLYCEROL--SERINE O-PHOSPHATIDYLTRANSFERASE"/>
    <property type="match status" value="1"/>
</dbReference>
<evidence type="ECO:0000256" key="13">
    <source>
        <dbReference type="ARBA" id="ARBA00023264"/>
    </source>
</evidence>
<dbReference type="InterPro" id="IPR004533">
    <property type="entry name" value="CDP-diaglyc--ser_O-PTrfase"/>
</dbReference>
<evidence type="ECO:0000256" key="10">
    <source>
        <dbReference type="ARBA" id="ARBA00023098"/>
    </source>
</evidence>
<feature type="transmembrane region" description="Helical" evidence="16">
    <location>
        <begin position="92"/>
        <end position="111"/>
    </location>
</feature>
<comment type="similarity">
    <text evidence="3 15">Belongs to the CDP-alcohol phosphatidyltransferase class-I family.</text>
</comment>
<keyword evidence="7 15" id="KW-0808">Transferase</keyword>
<feature type="transmembrane region" description="Helical" evidence="16">
    <location>
        <begin position="150"/>
        <end position="170"/>
    </location>
</feature>
<dbReference type="EC" id="2.7.8.8" evidence="4"/>
<evidence type="ECO:0000256" key="6">
    <source>
        <dbReference type="ARBA" id="ARBA00022516"/>
    </source>
</evidence>
<feature type="domain" description="CDP-alcohol phosphatidyltransferase C-terminal" evidence="17">
    <location>
        <begin position="217"/>
        <end position="252"/>
    </location>
</feature>
<evidence type="ECO:0000256" key="7">
    <source>
        <dbReference type="ARBA" id="ARBA00022679"/>
    </source>
</evidence>
<evidence type="ECO:0000259" key="17">
    <source>
        <dbReference type="Pfam" id="PF08009"/>
    </source>
</evidence>
<dbReference type="GO" id="GO:0012505">
    <property type="term" value="C:endomembrane system"/>
    <property type="evidence" value="ECO:0007669"/>
    <property type="project" value="UniProtKB-SubCell"/>
</dbReference>
<feature type="transmembrane region" description="Helical" evidence="16">
    <location>
        <begin position="176"/>
        <end position="196"/>
    </location>
</feature>
<dbReference type="Pfam" id="PF01066">
    <property type="entry name" value="CDP-OH_P_transf"/>
    <property type="match status" value="1"/>
</dbReference>
<evidence type="ECO:0000256" key="3">
    <source>
        <dbReference type="ARBA" id="ARBA00010441"/>
    </source>
</evidence>
<dbReference type="Gene3D" id="1.20.120.1760">
    <property type="match status" value="1"/>
</dbReference>
<keyword evidence="11 16" id="KW-0472">Membrane</keyword>
<dbReference type="InterPro" id="IPR000462">
    <property type="entry name" value="CDP-OH_P_trans"/>
</dbReference>
<keyword evidence="19" id="KW-1185">Reference proteome</keyword>
<keyword evidence="12" id="KW-0594">Phospholipid biosynthesis</keyword>
<keyword evidence="8 16" id="KW-0812">Transmembrane</keyword>
<dbReference type="InterPro" id="IPR048254">
    <property type="entry name" value="CDP_ALCOHOL_P_TRANSF_CS"/>
</dbReference>
<comment type="catalytic activity">
    <reaction evidence="1">
        <text>a CDP-1,2-diacyl-sn-glycerol + L-serine = a 1,2-diacyl-sn-glycero-3-phospho-L-serine + CMP + H(+)</text>
        <dbReference type="Rhea" id="RHEA:16913"/>
        <dbReference type="ChEBI" id="CHEBI:15378"/>
        <dbReference type="ChEBI" id="CHEBI:33384"/>
        <dbReference type="ChEBI" id="CHEBI:57262"/>
        <dbReference type="ChEBI" id="CHEBI:58332"/>
        <dbReference type="ChEBI" id="CHEBI:60377"/>
        <dbReference type="EC" id="2.7.8.8"/>
    </reaction>
</comment>
<dbReference type="InterPro" id="IPR050324">
    <property type="entry name" value="CDP-alcohol_PTase-I"/>
</dbReference>
<protein>
    <recommendedName>
        <fullName evidence="5">CDP-diacylglycerol--serine O-phosphatidyltransferase</fullName>
        <ecNumber evidence="4">2.7.8.8</ecNumber>
    </recommendedName>
    <alternativeName>
        <fullName evidence="14">Phosphatidylserine synthase</fullName>
    </alternativeName>
</protein>
<dbReference type="RefSeq" id="WP_073058486.1">
    <property type="nucleotide sequence ID" value="NZ_FQUP01000009.1"/>
</dbReference>
<dbReference type="GO" id="GO:0003882">
    <property type="term" value="F:CDP-diacylglycerol-serine O-phosphatidyltransferase activity"/>
    <property type="evidence" value="ECO:0007669"/>
    <property type="project" value="UniProtKB-EC"/>
</dbReference>
<dbReference type="EMBL" id="FQUP01000009">
    <property type="protein sequence ID" value="SHG89566.1"/>
    <property type="molecule type" value="Genomic_DNA"/>
</dbReference>
<organism evidence="18 19">
    <name type="scientific">Kaistia soli DSM 19436</name>
    <dbReference type="NCBI Taxonomy" id="1122133"/>
    <lineage>
        <taxon>Bacteria</taxon>
        <taxon>Pseudomonadati</taxon>
        <taxon>Pseudomonadota</taxon>
        <taxon>Alphaproteobacteria</taxon>
        <taxon>Hyphomicrobiales</taxon>
        <taxon>Kaistiaceae</taxon>
        <taxon>Kaistia</taxon>
    </lineage>
</organism>
<evidence type="ECO:0000313" key="19">
    <source>
        <dbReference type="Proteomes" id="UP000184485"/>
    </source>
</evidence>
<evidence type="ECO:0000256" key="15">
    <source>
        <dbReference type="RuleBase" id="RU003750"/>
    </source>
</evidence>
<evidence type="ECO:0000256" key="16">
    <source>
        <dbReference type="SAM" id="Phobius"/>
    </source>
</evidence>
<keyword evidence="10" id="KW-0443">Lipid metabolism</keyword>
<evidence type="ECO:0000256" key="8">
    <source>
        <dbReference type="ARBA" id="ARBA00022692"/>
    </source>
</evidence>
<evidence type="ECO:0000256" key="14">
    <source>
        <dbReference type="ARBA" id="ARBA00032361"/>
    </source>
</evidence>
<gene>
    <name evidence="18" type="ORF">SAMN02745157_5017</name>
</gene>
<dbReference type="PANTHER" id="PTHR14269">
    <property type="entry name" value="CDP-DIACYLGLYCEROL--GLYCEROL-3-PHOSPHATE 3-PHOSPHATIDYLTRANSFERASE-RELATED"/>
    <property type="match status" value="1"/>
</dbReference>
<keyword evidence="13" id="KW-1208">Phospholipid metabolism</keyword>
<evidence type="ECO:0000256" key="2">
    <source>
        <dbReference type="ARBA" id="ARBA00004127"/>
    </source>
</evidence>
<dbReference type="InterPro" id="IPR012616">
    <property type="entry name" value="CDP-OH_P_trans_C"/>
</dbReference>
<dbReference type="OrthoDB" id="9777147at2"/>
<dbReference type="Pfam" id="PF08009">
    <property type="entry name" value="CDP-OH_P_tran_2"/>
    <property type="match status" value="1"/>
</dbReference>
<dbReference type="AlphaFoldDB" id="A0A1M5NJ27"/>
<dbReference type="GO" id="GO:0016020">
    <property type="term" value="C:membrane"/>
    <property type="evidence" value="ECO:0007669"/>
    <property type="project" value="InterPro"/>
</dbReference>
<evidence type="ECO:0000256" key="11">
    <source>
        <dbReference type="ARBA" id="ARBA00023136"/>
    </source>
</evidence>
<dbReference type="Proteomes" id="UP000184485">
    <property type="component" value="Unassembled WGS sequence"/>
</dbReference>
<keyword evidence="6" id="KW-0444">Lipid biosynthesis</keyword>
<evidence type="ECO:0000256" key="4">
    <source>
        <dbReference type="ARBA" id="ARBA00013174"/>
    </source>
</evidence>
<feature type="transmembrane region" description="Helical" evidence="16">
    <location>
        <begin position="117"/>
        <end position="138"/>
    </location>
</feature>
<feature type="transmembrane region" description="Helical" evidence="16">
    <location>
        <begin position="25"/>
        <end position="47"/>
    </location>
</feature>
<dbReference type="NCBIfam" id="TIGR00473">
    <property type="entry name" value="pssA"/>
    <property type="match status" value="1"/>
</dbReference>
<comment type="subcellular location">
    <subcellularLocation>
        <location evidence="2">Endomembrane system</location>
        <topology evidence="2">Multi-pass membrane protein</topology>
    </subcellularLocation>
</comment>
<dbReference type="GO" id="GO:0008654">
    <property type="term" value="P:phospholipid biosynthetic process"/>
    <property type="evidence" value="ECO:0007669"/>
    <property type="project" value="UniProtKB-KW"/>
</dbReference>
<accession>A0A1M5NJ27</accession>
<reference evidence="18 19" key="1">
    <citation type="submission" date="2016-11" db="EMBL/GenBank/DDBJ databases">
        <authorList>
            <person name="Jaros S."/>
            <person name="Januszkiewicz K."/>
            <person name="Wedrychowicz H."/>
        </authorList>
    </citation>
    <scope>NUCLEOTIDE SEQUENCE [LARGE SCALE GENOMIC DNA]</scope>
    <source>
        <strain evidence="18 19">DSM 19436</strain>
    </source>
</reference>
<evidence type="ECO:0000313" key="18">
    <source>
        <dbReference type="EMBL" id="SHG89566.1"/>
    </source>
</evidence>
<name>A0A1M5NJ27_9HYPH</name>
<dbReference type="STRING" id="1122133.SAMN02745157_5017"/>
<dbReference type="InterPro" id="IPR043130">
    <property type="entry name" value="CDP-OH_PTrfase_TM_dom"/>
</dbReference>
<feature type="transmembrane region" description="Helical" evidence="16">
    <location>
        <begin position="217"/>
        <end position="233"/>
    </location>
</feature>
<feature type="transmembrane region" description="Helical" evidence="16">
    <location>
        <begin position="53"/>
        <end position="71"/>
    </location>
</feature>
<evidence type="ECO:0000256" key="1">
    <source>
        <dbReference type="ARBA" id="ARBA00000287"/>
    </source>
</evidence>
<proteinExistence type="inferred from homology"/>